<keyword evidence="2" id="KW-0812">Transmembrane</keyword>
<dbReference type="Proteomes" id="UP000265341">
    <property type="component" value="Unassembled WGS sequence"/>
</dbReference>
<dbReference type="GO" id="GO:0005886">
    <property type="term" value="C:plasma membrane"/>
    <property type="evidence" value="ECO:0007669"/>
    <property type="project" value="InterPro"/>
</dbReference>
<proteinExistence type="predicted"/>
<name>A0A399EZB1_9DEIN</name>
<evidence type="ECO:0000256" key="1">
    <source>
        <dbReference type="ARBA" id="ARBA00004167"/>
    </source>
</evidence>
<evidence type="ECO:0000256" key="2">
    <source>
        <dbReference type="ARBA" id="ARBA00022692"/>
    </source>
</evidence>
<keyword evidence="3" id="KW-1133">Transmembrane helix</keyword>
<reference evidence="6 7" key="1">
    <citation type="submission" date="2018-08" db="EMBL/GenBank/DDBJ databases">
        <title>Meiothermus roseus NBRC 110900 genome sequencing project.</title>
        <authorList>
            <person name="Da Costa M.S."/>
            <person name="Albuquerque L."/>
            <person name="Raposo P."/>
            <person name="Froufe H.J.C."/>
            <person name="Barroso C.S."/>
            <person name="Egas C."/>
        </authorList>
    </citation>
    <scope>NUCLEOTIDE SEQUENCE [LARGE SCALE GENOMIC DNA]</scope>
    <source>
        <strain evidence="6 7">NBRC 110900</strain>
    </source>
</reference>
<keyword evidence="4" id="KW-0472">Membrane</keyword>
<evidence type="ECO:0000259" key="5">
    <source>
        <dbReference type="Pfam" id="PF04357"/>
    </source>
</evidence>
<protein>
    <submittedName>
        <fullName evidence="6">TamB, inner membrane protein subunit of TAM complex</fullName>
    </submittedName>
</protein>
<feature type="domain" description="Translocation and assembly module TamB C-terminal" evidence="5">
    <location>
        <begin position="2297"/>
        <end position="2742"/>
    </location>
</feature>
<keyword evidence="7" id="KW-1185">Reference proteome</keyword>
<dbReference type="Pfam" id="PF04357">
    <property type="entry name" value="TamB"/>
    <property type="match status" value="1"/>
</dbReference>
<evidence type="ECO:0000256" key="3">
    <source>
        <dbReference type="ARBA" id="ARBA00022989"/>
    </source>
</evidence>
<evidence type="ECO:0000313" key="6">
    <source>
        <dbReference type="EMBL" id="RIH89887.1"/>
    </source>
</evidence>
<accession>A0A399EZB1</accession>
<dbReference type="GO" id="GO:0009306">
    <property type="term" value="P:protein secretion"/>
    <property type="evidence" value="ECO:0007669"/>
    <property type="project" value="InterPro"/>
</dbReference>
<sequence length="2742" mass="297482">MVEKRTEQARKRRGLRLWRLIPALFLLGIVLFPALPPVQSLVLGEILKAAGFQGEWRGTGGYLLTGLEVRGVRLQKPGIKLEGERIQLEYGLTGLFRRELPIRVRLKNGKALLDWEEVFRPQPPAAEPQIKLKVDELKLEGVEVGFDEAKKLALPPLKIVIRGDGPTYTFTATLPAGSARGQLRRTGREFEAWEVRAEGEVRALSYWYSGLEGGSFQTRWTLSPRGIEGHSRLEDAQASIVGLTITHISGPVDFKHNVVTANLTGSALGAPVVGDATVDIDAQNYSFRVQGRPKLAELARSYGLVLPVEGGGPLVLEGRGWESLVITGEYEGQGRLVNEPLSYKGTLGFDKVFRLDAAIQGRFFDRTYVAGVKLVGQDYTVDLKDSLGSLLQLTGQGNATRGQGRLTLPKPLLGEAGVSFRSQGSRWSAEVLSRPVNLPPIARPFDLSGRLTGDGNRVQGWLGQVGLSGSWDNLALDLGRLELLVGSLSGKGSLKGGRFSADLLYDSDYTRFPLAVRQEGRVWRFSNDYASGQFAEGVLDLSVSRLPLRLGTDFVLSGEVRYARNQFSGDWRLLGDWAEVAGVLEGLGTRYSGEVRTPLGSLPLQGMADGRGVRASLDTLQIRAGSDGMRVQGPLKLGFIQAKADLTYQGGLFGGTAQVATPWLEARLEGRGRSLWADTSGYARLSGPLWPGTALQGRLTLPDFGPLKVVQVPVRLDLKEARIGEGRVQLGGKFPFALALPVEIAGQDSILSAQGDLEQGSLRLRHPWGEVQGRGAWKALQVRGGFEVPLLGQVGLAGSADLFRAAYSGRLDSSRLGGELRVWGQGANLSYRGNFQRGKLVLDGAYARELRLRLEAKGYDLQPLGVPGKLEGTWGERGGSLRLDTPYGQLSAQGSSLLGRLSLSGDTRWGTLRAFADARGLSAEARLAIPHLSGTLRLEGPWSNLQARGSGDYALPYLEPAQWSLSADVRRQTWSLEGPLQLRGQGLKYQGHLRWSYAALGRQGLLTGELSGESTDLKAELAGHFAGVPLRLSAQLDQPSLEGLRAQLTLPEGQATLRQGRVNFDLETAPLAKLFDQPIRGRLKGEIGLDATGQASGELVAWDRRVRLDYQDRQLTAFLPEQALGARLRLPTDSQMVLEGLGDLRGSVQVLPVPSGELRYSRQGWELEVRAAGSRERPSLDLEAHGPWGDLRGQAALDVRAQTSQGRLRLHSDWAQADLGFATEGTRYRLRGGLEPRQYLKQPGTLEVEGEGSRWSASWSGATLRLVAAGVGARLEQARLSGQAELEALQRRFALDGDLLYTGRAISGALGIRAEQAALVLEGLGEGLEARGEVFGVAVDARSDLEGRLSGNLRYQKAFGRARLEASARLAGTLSHPEAEGTGQVLGEGAAIRLGFGYQGQPWLEAQGSGVSLSYRAGVVGVRLDTDLGPFTGLPVRVHSQGEGPLESLVLPLKLSGEGLEARGQLRPLGLQASLEGSYRSQQFALRYDKQLQAELKGPYLRGQVRLEGNRPSGLLDVDLPIPHGRLVGEADLERGTVRLEGREGWRGELSAELLGGYSANPTVQIDGDLQGLFGLEARLRARPAQREVEGEARLSLPEWGAVRLVGRGQQVEVQGLEPIAPLRGTLDLGALSARWSYDGELPKGLGELEARGVYPGQWLQGRWSLYGKTLELRSQDRQLLAQGAGLSARVSPAGLEGRLQGFSYGEVTLDGEVEGPWSRLGFDLGWKALGRSGKVQGSYTTGQLEATLQGDLAGQVAYGQGWSGELRLREGTLTLSGEKPIPTVQARALGLTASLEYPRLRLSTSGAPGLEVDLATRRATGRLRQWGVSFEGQERSVIASYPLGEGQLRAVLGLEDFAVELMAPGLGEGLLEYRHSRLSGQLEAALYGLELRLEGNGDKVALSGQHGATEWLPWKQGRLEGSVSLGGEWQLDYRAVQGEEVLRARGKGAEGRLEAEGRWLRGNLAYGGADAGWKGGLGLDLPLEPISARLKLDLQAQQELRAKGSMVGTSGEIDLEASLGREGPVAQATLKEVLIEELPLLSDRVPFLRGRITGRASYRPDQLEVVLQSQGLEVRSEKDPLDIDSLERKTRQERRGLPLKLTARYQGGGVEGEFELGNSRASVRRVGDELDVRVRASAFPLHWLVSAWAGTLDGEATWTGEANLRYNLKDFWKSQGSLIGQALHFSSSKESLQGQAVFRFAGERFYVERLQLDGAGSWRGQGYLGRRGSDFELRLEDTTFTPVLQVVPQLRPYVPEGSGTVLLTVRGQELSLDLENFKFKLGPVAAETPRARLRIGETAQAEGRLKLTAPYPAEADLSGSGSLSNFTINAKGQANLPLLPPNQPFTLTFGYPGYTINAEMPNQSARLYLSLFPNLAGALVGELPVSYPRYFLKSGQVYAGVNIQQEQGVYKLNGTIEVLRAELGLPPGETEVSIPATTDQASSTATRSPVEFVNLQVMASRGVLIQEPLLNGELAGDVYLNGPLGNPYLTGSVVPLQGNIRLWDRNFTILSSYQDTTSEAVFSPDKGILPDVTLVAQTKVPTERGNVEVTALLKSHFVREDGRIKARLEPTFSATHPEENRPLTLAEIAGVLIFGRIDAQTDVQNLATSAGVALTNFLVGQIEGQLAQALGLDRVVVTVRGLGDGERFEETTLTFGKYITPELYLQTQVDFQFRVNFLAEYQLDGLRIRFGLDNLGSAYPNLNFGLGYLFTPNFGLDLSLRSEQQGGQTDNRFGIGLQIRF</sequence>
<comment type="caution">
    <text evidence="6">The sequence shown here is derived from an EMBL/GenBank/DDBJ whole genome shotgun (WGS) entry which is preliminary data.</text>
</comment>
<evidence type="ECO:0000256" key="4">
    <source>
        <dbReference type="ARBA" id="ARBA00023136"/>
    </source>
</evidence>
<evidence type="ECO:0000313" key="7">
    <source>
        <dbReference type="Proteomes" id="UP000265341"/>
    </source>
</evidence>
<dbReference type="InterPro" id="IPR007452">
    <property type="entry name" value="TamB_C"/>
</dbReference>
<gene>
    <name evidence="6" type="ORF">Mrose_00112</name>
</gene>
<organism evidence="6 7">
    <name type="scientific">Calidithermus roseus</name>
    <dbReference type="NCBI Taxonomy" id="1644118"/>
    <lineage>
        <taxon>Bacteria</taxon>
        <taxon>Thermotogati</taxon>
        <taxon>Deinococcota</taxon>
        <taxon>Deinococci</taxon>
        <taxon>Thermales</taxon>
        <taxon>Thermaceae</taxon>
        <taxon>Calidithermus</taxon>
    </lineage>
</organism>
<comment type="subcellular location">
    <subcellularLocation>
        <location evidence="1">Membrane</location>
        <topology evidence="1">Single-pass membrane protein</topology>
    </subcellularLocation>
</comment>
<dbReference type="EMBL" id="QWLA01000001">
    <property type="protein sequence ID" value="RIH89887.1"/>
    <property type="molecule type" value="Genomic_DNA"/>
</dbReference>